<dbReference type="AlphaFoldDB" id="A0AAV9E174"/>
<organism evidence="3 4">
    <name type="scientific">Acorus calamus</name>
    <name type="common">Sweet flag</name>
    <dbReference type="NCBI Taxonomy" id="4465"/>
    <lineage>
        <taxon>Eukaryota</taxon>
        <taxon>Viridiplantae</taxon>
        <taxon>Streptophyta</taxon>
        <taxon>Embryophyta</taxon>
        <taxon>Tracheophyta</taxon>
        <taxon>Spermatophyta</taxon>
        <taxon>Magnoliopsida</taxon>
        <taxon>Liliopsida</taxon>
        <taxon>Acoraceae</taxon>
        <taxon>Acorus</taxon>
    </lineage>
</organism>
<evidence type="ECO:0000256" key="1">
    <source>
        <dbReference type="ARBA" id="ARBA00022737"/>
    </source>
</evidence>
<dbReference type="PANTHER" id="PTHR47933">
    <property type="entry name" value="PENTATRICOPEPTIDE REPEAT-CONTAINING PROTEIN 1, MITOCHONDRIAL"/>
    <property type="match status" value="1"/>
</dbReference>
<keyword evidence="1" id="KW-0677">Repeat</keyword>
<dbReference type="InterPro" id="IPR051240">
    <property type="entry name" value="Mito_RNA-Proc/Resp"/>
</dbReference>
<evidence type="ECO:0000256" key="2">
    <source>
        <dbReference type="PROSITE-ProRule" id="PRU00708"/>
    </source>
</evidence>
<dbReference type="NCBIfam" id="TIGR00756">
    <property type="entry name" value="PPR"/>
    <property type="match status" value="2"/>
</dbReference>
<dbReference type="Pfam" id="PF01535">
    <property type="entry name" value="PPR"/>
    <property type="match status" value="1"/>
</dbReference>
<feature type="repeat" description="PPR" evidence="2">
    <location>
        <begin position="325"/>
        <end position="359"/>
    </location>
</feature>
<dbReference type="InterPro" id="IPR002885">
    <property type="entry name" value="PPR_rpt"/>
</dbReference>
<gene>
    <name evidence="3" type="ORF">QJS10_CPA10g01832</name>
</gene>
<evidence type="ECO:0000313" key="3">
    <source>
        <dbReference type="EMBL" id="KAK1307341.1"/>
    </source>
</evidence>
<comment type="caution">
    <text evidence="3">The sequence shown here is derived from an EMBL/GenBank/DDBJ whole genome shotgun (WGS) entry which is preliminary data.</text>
</comment>
<evidence type="ECO:0008006" key="5">
    <source>
        <dbReference type="Google" id="ProtNLM"/>
    </source>
</evidence>
<keyword evidence="4" id="KW-1185">Reference proteome</keyword>
<protein>
    <recommendedName>
        <fullName evidence="5">Pentatricopeptide repeat-containing protein</fullName>
    </recommendedName>
</protein>
<evidence type="ECO:0000313" key="4">
    <source>
        <dbReference type="Proteomes" id="UP001180020"/>
    </source>
</evidence>
<accession>A0AAV9E174</accession>
<proteinExistence type="predicted"/>
<name>A0AAV9E174_ACOCL</name>
<dbReference type="Pfam" id="PF13041">
    <property type="entry name" value="PPR_2"/>
    <property type="match status" value="1"/>
</dbReference>
<sequence length="515" mass="58513">MSSTLLKVLHGDINKPKMTETWCPKLSDPWNPHNLHEDQRITPSMLLRILDLSPPSNQNHLIHFLLLSYKETYSYSVSDATLSFIIDHFLRRHDYSAIRRLLFSNKFKTSYDHHNPSAFVLDAHKRTASVVVPGLIRAGRPKDAIAAFNAVNFYVKHEEFAADVAVELWRKGQTGHAGSMVSKFCDRDDLIRMIVETLGPVAAVPMFNGKLHSILRISDIWCDVREIRVRDYTRINPRRIEKVLIEMDAHGVPLNAKTFNILIYYLAKIRRADDARLLFQSMEQRGFTPNSRTYALMARAFYKARRIDEGDELVMKARNMPPPLRSKYYRGFVKILCKAGMFEHAVRVFEMMSRDGFFLKAKTYNMLLENLSLRNKGDALNAVFAIAKKERLPMKDMSVYLSDGTVLQGLSEDARAKYWELCGTCGKILHLGVGVYGSCGSVMSAYINAVTRVYSDVQSAEGDDATRPSLSVVESWLRGLGGLERAGMDVSFLRERIEHLKMLSVPSGDVEHPEA</sequence>
<feature type="repeat" description="PPR" evidence="2">
    <location>
        <begin position="255"/>
        <end position="289"/>
    </location>
</feature>
<reference evidence="3" key="2">
    <citation type="submission" date="2023-06" db="EMBL/GenBank/DDBJ databases">
        <authorList>
            <person name="Ma L."/>
            <person name="Liu K.-W."/>
            <person name="Li Z."/>
            <person name="Hsiao Y.-Y."/>
            <person name="Qi Y."/>
            <person name="Fu T."/>
            <person name="Tang G."/>
            <person name="Zhang D."/>
            <person name="Sun W.-H."/>
            <person name="Liu D.-K."/>
            <person name="Li Y."/>
            <person name="Chen G.-Z."/>
            <person name="Liu X.-D."/>
            <person name="Liao X.-Y."/>
            <person name="Jiang Y.-T."/>
            <person name="Yu X."/>
            <person name="Hao Y."/>
            <person name="Huang J."/>
            <person name="Zhao X.-W."/>
            <person name="Ke S."/>
            <person name="Chen Y.-Y."/>
            <person name="Wu W.-L."/>
            <person name="Hsu J.-L."/>
            <person name="Lin Y.-F."/>
            <person name="Huang M.-D."/>
            <person name="Li C.-Y."/>
            <person name="Huang L."/>
            <person name="Wang Z.-W."/>
            <person name="Zhao X."/>
            <person name="Zhong W.-Y."/>
            <person name="Peng D.-H."/>
            <person name="Ahmad S."/>
            <person name="Lan S."/>
            <person name="Zhang J.-S."/>
            <person name="Tsai W.-C."/>
            <person name="Van De Peer Y."/>
            <person name="Liu Z.-J."/>
        </authorList>
    </citation>
    <scope>NUCLEOTIDE SEQUENCE</scope>
    <source>
        <strain evidence="3">CP</strain>
        <tissue evidence="3">Leaves</tissue>
    </source>
</reference>
<reference evidence="3" key="1">
    <citation type="journal article" date="2023" name="Nat. Commun.">
        <title>Diploid and tetraploid genomes of Acorus and the evolution of monocots.</title>
        <authorList>
            <person name="Ma L."/>
            <person name="Liu K.W."/>
            <person name="Li Z."/>
            <person name="Hsiao Y.Y."/>
            <person name="Qi Y."/>
            <person name="Fu T."/>
            <person name="Tang G.D."/>
            <person name="Zhang D."/>
            <person name="Sun W.H."/>
            <person name="Liu D.K."/>
            <person name="Li Y."/>
            <person name="Chen G.Z."/>
            <person name="Liu X.D."/>
            <person name="Liao X.Y."/>
            <person name="Jiang Y.T."/>
            <person name="Yu X."/>
            <person name="Hao Y."/>
            <person name="Huang J."/>
            <person name="Zhao X.W."/>
            <person name="Ke S."/>
            <person name="Chen Y.Y."/>
            <person name="Wu W.L."/>
            <person name="Hsu J.L."/>
            <person name="Lin Y.F."/>
            <person name="Huang M.D."/>
            <person name="Li C.Y."/>
            <person name="Huang L."/>
            <person name="Wang Z.W."/>
            <person name="Zhao X."/>
            <person name="Zhong W.Y."/>
            <person name="Peng D.H."/>
            <person name="Ahmad S."/>
            <person name="Lan S."/>
            <person name="Zhang J.S."/>
            <person name="Tsai W.C."/>
            <person name="Van de Peer Y."/>
            <person name="Liu Z.J."/>
        </authorList>
    </citation>
    <scope>NUCLEOTIDE SEQUENCE</scope>
    <source>
        <strain evidence="3">CP</strain>
    </source>
</reference>
<dbReference type="PROSITE" id="PS51375">
    <property type="entry name" value="PPR"/>
    <property type="match status" value="2"/>
</dbReference>
<dbReference type="Proteomes" id="UP001180020">
    <property type="component" value="Unassembled WGS sequence"/>
</dbReference>
<dbReference type="PANTHER" id="PTHR47933:SF11">
    <property type="entry name" value="PENTATRICOPEPTIDE REPEAT-CONTAINING PROTEIN 2"/>
    <property type="match status" value="1"/>
</dbReference>
<dbReference type="InterPro" id="IPR011990">
    <property type="entry name" value="TPR-like_helical_dom_sf"/>
</dbReference>
<dbReference type="Gene3D" id="1.25.40.10">
    <property type="entry name" value="Tetratricopeptide repeat domain"/>
    <property type="match status" value="1"/>
</dbReference>
<dbReference type="EMBL" id="JAUJYO010000010">
    <property type="protein sequence ID" value="KAK1307341.1"/>
    <property type="molecule type" value="Genomic_DNA"/>
</dbReference>
<dbReference type="GO" id="GO:0003729">
    <property type="term" value="F:mRNA binding"/>
    <property type="evidence" value="ECO:0007669"/>
    <property type="project" value="TreeGrafter"/>
</dbReference>